<comment type="similarity">
    <text evidence="3 15">Belongs to the peptidase S11 family.</text>
</comment>
<dbReference type="EC" id="3.4.16.4" evidence="4"/>
<evidence type="ECO:0000256" key="2">
    <source>
        <dbReference type="ARBA" id="ARBA00004752"/>
    </source>
</evidence>
<comment type="function">
    <text evidence="1">Removes C-terminal D-alanyl residues from sugar-peptide cell wall precursors.</text>
</comment>
<evidence type="ECO:0000256" key="11">
    <source>
        <dbReference type="ARBA" id="ARBA00023316"/>
    </source>
</evidence>
<keyword evidence="6" id="KW-0645">Protease</keyword>
<evidence type="ECO:0000259" key="17">
    <source>
        <dbReference type="SMART" id="SM00936"/>
    </source>
</evidence>
<feature type="binding site" evidence="14">
    <location>
        <position position="228"/>
    </location>
    <ligand>
        <name>substrate</name>
    </ligand>
</feature>
<evidence type="ECO:0000256" key="12">
    <source>
        <dbReference type="ARBA" id="ARBA00034000"/>
    </source>
</evidence>
<evidence type="ECO:0000256" key="14">
    <source>
        <dbReference type="PIRSR" id="PIRSR618044-2"/>
    </source>
</evidence>
<dbReference type="SUPFAM" id="SSF56601">
    <property type="entry name" value="beta-lactamase/transpeptidase-like"/>
    <property type="match status" value="1"/>
</dbReference>
<dbReference type="InterPro" id="IPR037167">
    <property type="entry name" value="Peptidase_S11_C_sf"/>
</dbReference>
<dbReference type="InterPro" id="IPR012907">
    <property type="entry name" value="Peptidase_S11_C"/>
</dbReference>
<dbReference type="PANTHER" id="PTHR21581">
    <property type="entry name" value="D-ALANYL-D-ALANINE CARBOXYPEPTIDASE"/>
    <property type="match status" value="1"/>
</dbReference>
<proteinExistence type="inferred from homology"/>
<evidence type="ECO:0000256" key="16">
    <source>
        <dbReference type="SAM" id="SignalP"/>
    </source>
</evidence>
<keyword evidence="19" id="KW-1185">Reference proteome</keyword>
<dbReference type="RefSeq" id="WP_089967791.1">
    <property type="nucleotide sequence ID" value="NZ_FOCQ01000007.1"/>
</dbReference>
<evidence type="ECO:0000256" key="6">
    <source>
        <dbReference type="ARBA" id="ARBA00022670"/>
    </source>
</evidence>
<dbReference type="Pfam" id="PF07943">
    <property type="entry name" value="PBP5_C"/>
    <property type="match status" value="1"/>
</dbReference>
<feature type="chain" id="PRO_5011480174" description="serine-type D-Ala-D-Ala carboxypeptidase" evidence="16">
    <location>
        <begin position="26"/>
        <end position="393"/>
    </location>
</feature>
<accession>A0A1H8EMG9</accession>
<feature type="active site" description="Acyl-ester intermediate" evidence="13">
    <location>
        <position position="62"/>
    </location>
</feature>
<sequence>MRTRFGIMMLAFCLGCTLFLPKAFAETEQDLAPQAISAVLMDADTGTVLFEKNSHKPLPPASITKVMTMLLVMEALDDGKISLKDPVRVSEHAASMGGSQIYLEPGEQMTVEELLKAVAVVSANDASVALAEYIAGTEDQFVEMMNQRAKELGLKNTHFQNTNGLPAKDHYSSAYDIAVMSRELLKHPEITKYTGIYEDYLRQNSKKPFWLVNTNKLVRFYEGLDGLKTGYTSEARFCLTATAKRGNFRAIAVVMGAPDTKKRNQEICQMLDFAFNRYTSHVVYKKGDLIARKPIEKGDPETIQIRANHNVSLLMRKGDNPNAYTKKIVWEKLEAPIRKGETLGKIQFERDGKIVAELELTSSSEVQEASIWSTIKRTVKNVLFMPEEEREAE</sequence>
<dbReference type="Gene3D" id="2.60.410.10">
    <property type="entry name" value="D-Ala-D-Ala carboxypeptidase, C-terminal domain"/>
    <property type="match status" value="1"/>
</dbReference>
<keyword evidence="8" id="KW-0378">Hydrolase</keyword>
<comment type="catalytic activity">
    <reaction evidence="12">
        <text>Preferential cleavage: (Ac)2-L-Lys-D-Ala-|-D-Ala. Also transpeptidation of peptidyl-alanyl moieties that are N-acyl substituents of D-alanine.</text>
        <dbReference type="EC" id="3.4.16.4"/>
    </reaction>
</comment>
<evidence type="ECO:0000256" key="1">
    <source>
        <dbReference type="ARBA" id="ARBA00003217"/>
    </source>
</evidence>
<dbReference type="SUPFAM" id="SSF69189">
    <property type="entry name" value="Penicillin-binding protein associated domain"/>
    <property type="match status" value="1"/>
</dbReference>
<dbReference type="STRING" id="1173111.SAMN05444955_10769"/>
<keyword evidence="5 18" id="KW-0121">Carboxypeptidase</keyword>
<dbReference type="InterPro" id="IPR001967">
    <property type="entry name" value="Peptidase_S11_N"/>
</dbReference>
<evidence type="ECO:0000313" key="18">
    <source>
        <dbReference type="EMBL" id="SEN20652.1"/>
    </source>
</evidence>
<keyword evidence="10" id="KW-0573">Peptidoglycan synthesis</keyword>
<evidence type="ECO:0000256" key="13">
    <source>
        <dbReference type="PIRSR" id="PIRSR618044-1"/>
    </source>
</evidence>
<dbReference type="GO" id="GO:0008360">
    <property type="term" value="P:regulation of cell shape"/>
    <property type="evidence" value="ECO:0007669"/>
    <property type="project" value="UniProtKB-KW"/>
</dbReference>
<dbReference type="SMART" id="SM00936">
    <property type="entry name" value="PBP5_C"/>
    <property type="match status" value="1"/>
</dbReference>
<keyword evidence="9" id="KW-0133">Cell shape</keyword>
<feature type="domain" description="Peptidase S11 D-Ala-D-Ala carboxypeptidase A C-terminal" evidence="17">
    <location>
        <begin position="278"/>
        <end position="368"/>
    </location>
</feature>
<evidence type="ECO:0000313" key="19">
    <source>
        <dbReference type="Proteomes" id="UP000199695"/>
    </source>
</evidence>
<feature type="active site" description="Proton acceptor" evidence="13">
    <location>
        <position position="65"/>
    </location>
</feature>
<evidence type="ECO:0000256" key="10">
    <source>
        <dbReference type="ARBA" id="ARBA00022984"/>
    </source>
</evidence>
<dbReference type="Proteomes" id="UP000199695">
    <property type="component" value="Unassembled WGS sequence"/>
</dbReference>
<dbReference type="UniPathway" id="UPA00219"/>
<evidence type="ECO:0000256" key="7">
    <source>
        <dbReference type="ARBA" id="ARBA00022729"/>
    </source>
</evidence>
<evidence type="ECO:0000256" key="4">
    <source>
        <dbReference type="ARBA" id="ARBA00012448"/>
    </source>
</evidence>
<dbReference type="OrthoDB" id="9791132at2"/>
<evidence type="ECO:0000256" key="8">
    <source>
        <dbReference type="ARBA" id="ARBA00022801"/>
    </source>
</evidence>
<comment type="pathway">
    <text evidence="2">Cell wall biogenesis; peptidoglycan biosynthesis.</text>
</comment>
<organism evidence="18 19">
    <name type="scientific">Lihuaxuella thermophila</name>
    <dbReference type="NCBI Taxonomy" id="1173111"/>
    <lineage>
        <taxon>Bacteria</taxon>
        <taxon>Bacillati</taxon>
        <taxon>Bacillota</taxon>
        <taxon>Bacilli</taxon>
        <taxon>Bacillales</taxon>
        <taxon>Thermoactinomycetaceae</taxon>
        <taxon>Lihuaxuella</taxon>
    </lineage>
</organism>
<dbReference type="AlphaFoldDB" id="A0A1H8EMG9"/>
<dbReference type="Gene3D" id="3.40.710.10">
    <property type="entry name" value="DD-peptidase/beta-lactamase superfamily"/>
    <property type="match status" value="1"/>
</dbReference>
<dbReference type="GO" id="GO:0009002">
    <property type="term" value="F:serine-type D-Ala-D-Ala carboxypeptidase activity"/>
    <property type="evidence" value="ECO:0007669"/>
    <property type="project" value="UniProtKB-EC"/>
</dbReference>
<protein>
    <recommendedName>
        <fullName evidence="4">serine-type D-Ala-D-Ala carboxypeptidase</fullName>
        <ecNumber evidence="4">3.4.16.4</ecNumber>
    </recommendedName>
</protein>
<gene>
    <name evidence="18" type="ORF">SAMN05444955_10769</name>
</gene>
<dbReference type="InterPro" id="IPR015956">
    <property type="entry name" value="Peniciliin-bd_prot_C_sf"/>
</dbReference>
<dbReference type="PANTHER" id="PTHR21581:SF6">
    <property type="entry name" value="TRAFFICKING PROTEIN PARTICLE COMPLEX SUBUNIT 12"/>
    <property type="match status" value="1"/>
</dbReference>
<evidence type="ECO:0000256" key="3">
    <source>
        <dbReference type="ARBA" id="ARBA00007164"/>
    </source>
</evidence>
<name>A0A1H8EMG9_9BACL</name>
<dbReference type="EMBL" id="FOCQ01000007">
    <property type="protein sequence ID" value="SEN20652.1"/>
    <property type="molecule type" value="Genomic_DNA"/>
</dbReference>
<dbReference type="InterPro" id="IPR012338">
    <property type="entry name" value="Beta-lactam/transpept-like"/>
</dbReference>
<dbReference type="InterPro" id="IPR018044">
    <property type="entry name" value="Peptidase_S11"/>
</dbReference>
<dbReference type="Pfam" id="PF00768">
    <property type="entry name" value="Peptidase_S11"/>
    <property type="match status" value="1"/>
</dbReference>
<feature type="active site" evidence="13">
    <location>
        <position position="122"/>
    </location>
</feature>
<dbReference type="GO" id="GO:0006508">
    <property type="term" value="P:proteolysis"/>
    <property type="evidence" value="ECO:0007669"/>
    <property type="project" value="UniProtKB-KW"/>
</dbReference>
<reference evidence="18 19" key="1">
    <citation type="submission" date="2016-10" db="EMBL/GenBank/DDBJ databases">
        <authorList>
            <person name="de Groot N.N."/>
        </authorList>
    </citation>
    <scope>NUCLEOTIDE SEQUENCE [LARGE SCALE GENOMIC DNA]</scope>
    <source>
        <strain evidence="18 19">DSM 46701</strain>
    </source>
</reference>
<keyword evidence="7 16" id="KW-0732">Signal</keyword>
<dbReference type="PRINTS" id="PR00725">
    <property type="entry name" value="DADACBPTASE1"/>
</dbReference>
<keyword evidence="11" id="KW-0961">Cell wall biogenesis/degradation</keyword>
<dbReference type="GO" id="GO:0071555">
    <property type="term" value="P:cell wall organization"/>
    <property type="evidence" value="ECO:0007669"/>
    <property type="project" value="UniProtKB-KW"/>
</dbReference>
<feature type="signal peptide" evidence="16">
    <location>
        <begin position="1"/>
        <end position="25"/>
    </location>
</feature>
<evidence type="ECO:0000256" key="9">
    <source>
        <dbReference type="ARBA" id="ARBA00022960"/>
    </source>
</evidence>
<evidence type="ECO:0000256" key="5">
    <source>
        <dbReference type="ARBA" id="ARBA00022645"/>
    </source>
</evidence>
<dbReference type="GO" id="GO:0009252">
    <property type="term" value="P:peptidoglycan biosynthetic process"/>
    <property type="evidence" value="ECO:0007669"/>
    <property type="project" value="UniProtKB-UniPathway"/>
</dbReference>
<evidence type="ECO:0000256" key="15">
    <source>
        <dbReference type="RuleBase" id="RU004016"/>
    </source>
</evidence>